<protein>
    <submittedName>
        <fullName evidence="2">Uncharacterized protein</fullName>
    </submittedName>
</protein>
<keyword evidence="3" id="KW-1185">Reference proteome</keyword>
<dbReference type="EMBL" id="LXQA011432296">
    <property type="protein sequence ID" value="MCI97083.1"/>
    <property type="molecule type" value="Genomic_DNA"/>
</dbReference>
<dbReference type="Proteomes" id="UP000265520">
    <property type="component" value="Unassembled WGS sequence"/>
</dbReference>
<feature type="region of interest" description="Disordered" evidence="1">
    <location>
        <begin position="27"/>
        <end position="47"/>
    </location>
</feature>
<accession>A0A392WB97</accession>
<sequence>MNVGVQDLFALIVRNQVTMPEIAVLQKRDHQRMQHKEVDPPPKDVST</sequence>
<feature type="non-terminal residue" evidence="2">
    <location>
        <position position="47"/>
    </location>
</feature>
<comment type="caution">
    <text evidence="2">The sequence shown here is derived from an EMBL/GenBank/DDBJ whole genome shotgun (WGS) entry which is preliminary data.</text>
</comment>
<reference evidence="2 3" key="1">
    <citation type="journal article" date="2018" name="Front. Plant Sci.">
        <title>Red Clover (Trifolium pratense) and Zigzag Clover (T. medium) - A Picture of Genomic Similarities and Differences.</title>
        <authorList>
            <person name="Dluhosova J."/>
            <person name="Istvanek J."/>
            <person name="Nedelnik J."/>
            <person name="Repkova J."/>
        </authorList>
    </citation>
    <scope>NUCLEOTIDE SEQUENCE [LARGE SCALE GENOMIC DNA]</scope>
    <source>
        <strain evidence="3">cv. 10/8</strain>
        <tissue evidence="2">Leaf</tissue>
    </source>
</reference>
<dbReference type="AlphaFoldDB" id="A0A392WB97"/>
<evidence type="ECO:0000256" key="1">
    <source>
        <dbReference type="SAM" id="MobiDB-lite"/>
    </source>
</evidence>
<organism evidence="2 3">
    <name type="scientific">Trifolium medium</name>
    <dbReference type="NCBI Taxonomy" id="97028"/>
    <lineage>
        <taxon>Eukaryota</taxon>
        <taxon>Viridiplantae</taxon>
        <taxon>Streptophyta</taxon>
        <taxon>Embryophyta</taxon>
        <taxon>Tracheophyta</taxon>
        <taxon>Spermatophyta</taxon>
        <taxon>Magnoliopsida</taxon>
        <taxon>eudicotyledons</taxon>
        <taxon>Gunneridae</taxon>
        <taxon>Pentapetalae</taxon>
        <taxon>rosids</taxon>
        <taxon>fabids</taxon>
        <taxon>Fabales</taxon>
        <taxon>Fabaceae</taxon>
        <taxon>Papilionoideae</taxon>
        <taxon>50 kb inversion clade</taxon>
        <taxon>NPAAA clade</taxon>
        <taxon>Hologalegina</taxon>
        <taxon>IRL clade</taxon>
        <taxon>Trifolieae</taxon>
        <taxon>Trifolium</taxon>
    </lineage>
</organism>
<proteinExistence type="predicted"/>
<evidence type="ECO:0000313" key="3">
    <source>
        <dbReference type="Proteomes" id="UP000265520"/>
    </source>
</evidence>
<name>A0A392WB97_9FABA</name>
<evidence type="ECO:0000313" key="2">
    <source>
        <dbReference type="EMBL" id="MCI97083.1"/>
    </source>
</evidence>